<dbReference type="InterPro" id="IPR010071">
    <property type="entry name" value="AA_adenyl_dom"/>
</dbReference>
<dbReference type="InterPro" id="IPR010060">
    <property type="entry name" value="NRPS_synth"/>
</dbReference>
<dbReference type="Gene3D" id="3.30.559.30">
    <property type="entry name" value="Nonribosomal peptide synthetase, condensation domain"/>
    <property type="match status" value="3"/>
</dbReference>
<dbReference type="PANTHER" id="PTHR45527">
    <property type="entry name" value="NONRIBOSOMAL PEPTIDE SYNTHETASE"/>
    <property type="match status" value="1"/>
</dbReference>
<dbReference type="PROSITE" id="PS00455">
    <property type="entry name" value="AMP_BINDING"/>
    <property type="match status" value="2"/>
</dbReference>
<evidence type="ECO:0000256" key="4">
    <source>
        <dbReference type="ARBA" id="ARBA00022737"/>
    </source>
</evidence>
<dbReference type="InterPro" id="IPR000873">
    <property type="entry name" value="AMP-dep_synth/lig_dom"/>
</dbReference>
<keyword evidence="5" id="KW-0045">Antibiotic biosynthesis</keyword>
<keyword evidence="3" id="KW-0597">Phosphoprotein</keyword>
<dbReference type="InterPro" id="IPR045851">
    <property type="entry name" value="AMP-bd_C_sf"/>
</dbReference>
<keyword evidence="8" id="KW-1185">Reference proteome</keyword>
<evidence type="ECO:0000256" key="3">
    <source>
        <dbReference type="ARBA" id="ARBA00022553"/>
    </source>
</evidence>
<sequence>MASNVEDVQPLTPLQQGMVFHALLGEGVDVYTMQTVLHLSGDVAVDRLRTAADQLMRRHTTLRASFRTQSSGQFVQVVYRSVDLPWREVDCADPEALQRLLESDRTASFDLGRPPLVRFTLARTATGPVLIISAHHLLWDGWSAPVLVRELLTLYSGDALPPVRPFRDYLSWLSKQDTEAASRAWADALSGLDGPTLVAAEGAPSGLPSFVDTTLPASTTAALTRTARDRGLTVNSVVQAAWALVLGEQTGREDVVFGATVSGRHPDVAGVESIVGMLINTVPARIRLSPTETLAELATRVQAEQAALLDHQHLGLADVQQAAGRPTLFDTLLAFESYPGTDFEDSLVTAIESRDATHYPLALLVVPGESLSLRFAHDPARFTAVDRVAARLLDVLERFAATPDLPVARLEPLSPAEFHAVVEVPNATAHPVPDTTLVELFSAQAGRTPDATAVVYEDSSLTYREFDARVDELAGQLAARGVRPGSIVGVHLDRSLELIIALHAVQRAGAAYLPLDPSYPADRLAMMIEDAQPVVVLEPGLLDGPTAPVRRPTPGDAAYVIFTSGSTGRPKGVVVSQRAIVNHLLWMQDEYRLTADDRVLQKTPSSFDISVWEFFWPLITGATLVVAKPEGHKDPAYLADLIDRSGITTIHFVPSMFRAFVESGARPSSLKRIILVGEALPSDLGAALPHVHNLYGPTEATLQITYWPASAGVGNGTVPIGVPCWNSQVYVLDGYLRPVPEGVAGELYLGGIQLADGYLNRPGLTASRFVANPFTAGRRLYRTGDVVRWNGVALEYLGRSDDQVKIRGIRVELGEIEAALMALPGVRAAAAHVFTERQQLIGYVVGDGLDLTAARRALRDQLPEQLVPSTIIVLAEMPLTPNGKLNRKALPLPEVTQAAGEAARDPREQVLAGLFADVLGVERVGRDDDFFALGGHSLLATKLVSRIRRTLNVDLRIRAVFDAPTVARLARSLDGGARRPELVARERPAVVPMSAAQRSLWFLYRLEGPDATYNVPFAARLTGRLDVDALDAAIADVVARHESLRTLLSDEGQHVQDAPLVKMVRRSGLDEGLDDAEFVAAATNRPFRLDQEIPFRAELLAVGPAEHVLTLVVHHSAADEWSARPLFRDLATAYAARRQGEAPQWTPLPVQYADFALWQQELPTDDERAYWTSKLAGLPEVIALPADRARPREATRDAGSVTIEFPDGLAGQIRALGRKLGVTELMIGQAATAVLLAAMGAGEDVPLGTPVAGRTDAAVDDVVGYFVNTLVLRTDVSGNPTFRELLAQVRDADLDAFSHQDLPFEQVVDALNPPRSPGLHPLFQVMVSRRDDGATDLALADLAVEQIVTEVTGAKFDLAFHFGDDDCLITYSADRFDKSTVDSLARRLVQVLTTLVTEPEQRINTVDLLDDAERAVLDGFNDTAEERLATTLTAMVEEQVARTPQAVAVEFHERSLTYAELNAKANHLARRLQEAGVGPERTVGMHWERSLELVVGLLAVEKAGGAFVPLEPSWPRQRIAEVADSARFTAVLSGPEHDEPVRDLNIPVLHVDLASENAENLGVHIEPESLAYVIYTSGSTGRPKGAMIRHRAITHRLLWQRELLGFGPGDGGLFKAPLGFDISINEVFLPLTTGAKLVIAEPGGERDIDYLAEIIERHGVTYTYLPSSILDLLVSLPDFERRGRSLKHVWCGGEVLTPELFARFRALSDAVMYHGYGPAEATIGVSHIVYREPSAMRGAVSIGHPNGNTQLHVLDTNLRRVPVGVPGELYAGGVYLGRGYINDPGRTAAAFVADPFGPPGSRLYRTGDLARWCPDGTLEFLGRADNQIKIRGMRVELEEIEAVLEQHEDVRRAVVLLRDKRLVGYHIGSEVDDLGDWLRTRLPDHMVPQRFVFLDEFPLLPSGKVNRKALPEPPAEQTGGRDAETAAEKLLCGLMAEVLKLDRVSPDDNFFTLGGDSILSIQFVTRARSAGLRISPRQVFEFQNAAALARVVGEPPAAYDEERARGVGDVPLTPIIRWWTTSGDEKMAQSALLRVPPADGPEPFAEAVSALLEHHDMLRARFADGVLTVPAATPDGVFTHVQVDGELEPLVRREFERVSAELDPAAGTLVRAVWFDLGPSTPGRLLLAVHHLAVDSVSWRVLAGDLEQAFTARVAGNAVKLDPVPTSFRWWARNLPTPPDSEAQWWRQQAFTVTEPVRPGPTAGWRTVEIGGDLAGALLREVPGAFRAGVQDVLLAALATALGKAETVALEGHGREEHLVPGADLSHTVGWFTTVYPVTLAPAGTPGETLKQVKEKLRAVPNNGIGYGLLNGAADPAIGFNYLGRFDIPDGYWVPAAERLPRSRIQHRPLEIDIVTEDRAEGPVLKATWSWTGAHTQSEVDSIAQAWLAALETLVEQARGGQVSALTPSDVPLVSLPQNQLDKIAAKWRKK</sequence>
<dbReference type="PROSITE" id="PS50075">
    <property type="entry name" value="CARRIER"/>
    <property type="match status" value="2"/>
</dbReference>
<gene>
    <name evidence="7" type="ORF">LWC34_12265</name>
</gene>
<name>A0ABS8Z920_9PSEU</name>
<reference evidence="7 8" key="1">
    <citation type="submission" date="2021-12" db="EMBL/GenBank/DDBJ databases">
        <title>Genome sequence of Kibdelosporangium philippinense ATCC 49844.</title>
        <authorList>
            <person name="Fedorov E.A."/>
            <person name="Omeragic M."/>
            <person name="Shalygina K.F."/>
            <person name="Maclea K.S."/>
        </authorList>
    </citation>
    <scope>NUCLEOTIDE SEQUENCE [LARGE SCALE GENOMIC DNA]</scope>
    <source>
        <strain evidence="7 8">ATCC 49844</strain>
    </source>
</reference>
<proteinExistence type="predicted"/>
<organism evidence="7 8">
    <name type="scientific">Kibdelosporangium philippinense</name>
    <dbReference type="NCBI Taxonomy" id="211113"/>
    <lineage>
        <taxon>Bacteria</taxon>
        <taxon>Bacillati</taxon>
        <taxon>Actinomycetota</taxon>
        <taxon>Actinomycetes</taxon>
        <taxon>Pseudonocardiales</taxon>
        <taxon>Pseudonocardiaceae</taxon>
        <taxon>Kibdelosporangium</taxon>
    </lineage>
</organism>
<dbReference type="InterPro" id="IPR036736">
    <property type="entry name" value="ACP-like_sf"/>
</dbReference>
<dbReference type="Pfam" id="PF13193">
    <property type="entry name" value="AMP-binding_C"/>
    <property type="match status" value="2"/>
</dbReference>
<dbReference type="PANTHER" id="PTHR45527:SF1">
    <property type="entry name" value="FATTY ACID SYNTHASE"/>
    <property type="match status" value="1"/>
</dbReference>
<keyword evidence="2" id="KW-0596">Phosphopantetheine</keyword>
<protein>
    <submittedName>
        <fullName evidence="7">Amino acid adenylation domain-containing protein</fullName>
    </submittedName>
</protein>
<feature type="domain" description="Carrier" evidence="6">
    <location>
        <begin position="1922"/>
        <end position="1996"/>
    </location>
</feature>
<dbReference type="InterPro" id="IPR025110">
    <property type="entry name" value="AMP-bd_C"/>
</dbReference>
<dbReference type="Gene3D" id="2.30.38.10">
    <property type="entry name" value="Luciferase, Domain 3"/>
    <property type="match status" value="1"/>
</dbReference>
<dbReference type="EMBL" id="JAJVCN010000001">
    <property type="protein sequence ID" value="MCE7003594.1"/>
    <property type="molecule type" value="Genomic_DNA"/>
</dbReference>
<dbReference type="Gene3D" id="3.40.50.980">
    <property type="match status" value="2"/>
</dbReference>
<comment type="cofactor">
    <cofactor evidence="1">
        <name>pantetheine 4'-phosphate</name>
        <dbReference type="ChEBI" id="CHEBI:47942"/>
    </cofactor>
</comment>
<dbReference type="CDD" id="cd17646">
    <property type="entry name" value="A_NRPS_AB3403-like"/>
    <property type="match status" value="2"/>
</dbReference>
<dbReference type="InterPro" id="IPR042099">
    <property type="entry name" value="ANL_N_sf"/>
</dbReference>
<dbReference type="CDD" id="cd19543">
    <property type="entry name" value="DCL_NRPS"/>
    <property type="match status" value="1"/>
</dbReference>
<dbReference type="NCBIfam" id="TIGR01733">
    <property type="entry name" value="AA-adenyl-dom"/>
    <property type="match status" value="2"/>
</dbReference>
<dbReference type="InterPro" id="IPR009081">
    <property type="entry name" value="PP-bd_ACP"/>
</dbReference>
<dbReference type="InterPro" id="IPR020845">
    <property type="entry name" value="AMP-binding_CS"/>
</dbReference>
<dbReference type="Gene3D" id="3.40.50.12780">
    <property type="entry name" value="N-terminal domain of ligase-like"/>
    <property type="match status" value="1"/>
</dbReference>
<accession>A0ABS8Z920</accession>
<dbReference type="SUPFAM" id="SSF56801">
    <property type="entry name" value="Acetyl-CoA synthetase-like"/>
    <property type="match status" value="2"/>
</dbReference>
<dbReference type="SUPFAM" id="SSF52777">
    <property type="entry name" value="CoA-dependent acyltransferases"/>
    <property type="match status" value="6"/>
</dbReference>
<dbReference type="Gene3D" id="3.30.300.30">
    <property type="match status" value="2"/>
</dbReference>
<dbReference type="Pfam" id="PF00550">
    <property type="entry name" value="PP-binding"/>
    <property type="match status" value="2"/>
</dbReference>
<dbReference type="PROSITE" id="PS00012">
    <property type="entry name" value="PHOSPHOPANTETHEINE"/>
    <property type="match status" value="1"/>
</dbReference>
<comment type="caution">
    <text evidence="7">The sequence shown here is derived from an EMBL/GenBank/DDBJ whole genome shotgun (WGS) entry which is preliminary data.</text>
</comment>
<dbReference type="InterPro" id="IPR006162">
    <property type="entry name" value="Ppantetheine_attach_site"/>
</dbReference>
<dbReference type="NCBIfam" id="TIGR01720">
    <property type="entry name" value="NRPS-para261"/>
    <property type="match status" value="1"/>
</dbReference>
<evidence type="ECO:0000313" key="8">
    <source>
        <dbReference type="Proteomes" id="UP001521150"/>
    </source>
</evidence>
<evidence type="ECO:0000313" key="7">
    <source>
        <dbReference type="EMBL" id="MCE7003594.1"/>
    </source>
</evidence>
<dbReference type="Gene3D" id="1.10.1200.10">
    <property type="entry name" value="ACP-like"/>
    <property type="match status" value="2"/>
</dbReference>
<dbReference type="Pfam" id="PF00668">
    <property type="entry name" value="Condensation"/>
    <property type="match status" value="3"/>
</dbReference>
<evidence type="ECO:0000256" key="2">
    <source>
        <dbReference type="ARBA" id="ARBA00022450"/>
    </source>
</evidence>
<dbReference type="SMART" id="SM00823">
    <property type="entry name" value="PKS_PP"/>
    <property type="match status" value="2"/>
</dbReference>
<feature type="domain" description="Carrier" evidence="6">
    <location>
        <begin position="902"/>
        <end position="977"/>
    </location>
</feature>
<dbReference type="Proteomes" id="UP001521150">
    <property type="component" value="Unassembled WGS sequence"/>
</dbReference>
<evidence type="ECO:0000256" key="5">
    <source>
        <dbReference type="ARBA" id="ARBA00023194"/>
    </source>
</evidence>
<keyword evidence="4" id="KW-0677">Repeat</keyword>
<evidence type="ECO:0000259" key="6">
    <source>
        <dbReference type="PROSITE" id="PS50075"/>
    </source>
</evidence>
<dbReference type="InterPro" id="IPR023213">
    <property type="entry name" value="CAT-like_dom_sf"/>
</dbReference>
<dbReference type="Pfam" id="PF00501">
    <property type="entry name" value="AMP-binding"/>
    <property type="match status" value="2"/>
</dbReference>
<dbReference type="InterPro" id="IPR020806">
    <property type="entry name" value="PKS_PP-bd"/>
</dbReference>
<dbReference type="InterPro" id="IPR001242">
    <property type="entry name" value="Condensation_dom"/>
</dbReference>
<dbReference type="Gene3D" id="3.30.559.10">
    <property type="entry name" value="Chloramphenicol acetyltransferase-like domain"/>
    <property type="match status" value="3"/>
</dbReference>
<evidence type="ECO:0000256" key="1">
    <source>
        <dbReference type="ARBA" id="ARBA00001957"/>
    </source>
</evidence>
<dbReference type="SUPFAM" id="SSF47336">
    <property type="entry name" value="ACP-like"/>
    <property type="match status" value="2"/>
</dbReference>
<dbReference type="RefSeq" id="WP_233725171.1">
    <property type="nucleotide sequence ID" value="NZ_JAJVCN010000001.1"/>
</dbReference>
<dbReference type="CDD" id="cd19540">
    <property type="entry name" value="LCL_NRPS-like"/>
    <property type="match status" value="1"/>
</dbReference>